<dbReference type="FunFam" id="3.40.50.720:FF:000173">
    <property type="entry name" value="3-oxoacyl-[acyl-carrier protein] reductase"/>
    <property type="match status" value="1"/>
</dbReference>
<dbReference type="PRINTS" id="PR00081">
    <property type="entry name" value="GDHRDH"/>
</dbReference>
<dbReference type="GO" id="GO:0048038">
    <property type="term" value="F:quinone binding"/>
    <property type="evidence" value="ECO:0007669"/>
    <property type="project" value="TreeGrafter"/>
</dbReference>
<evidence type="ECO:0000256" key="1">
    <source>
        <dbReference type="ARBA" id="ARBA00006484"/>
    </source>
</evidence>
<dbReference type="AlphaFoldDB" id="A0A9P7MBS9"/>
<dbReference type="PROSITE" id="PS00061">
    <property type="entry name" value="ADH_SHORT"/>
    <property type="match status" value="1"/>
</dbReference>
<name>A0A9P7MBS9_9HYPO</name>
<comment type="similarity">
    <text evidence="1 4">Belongs to the short-chain dehydrogenases/reductases (SDR) family.</text>
</comment>
<evidence type="ECO:0000256" key="3">
    <source>
        <dbReference type="ARBA" id="ARBA00023002"/>
    </source>
</evidence>
<dbReference type="OrthoDB" id="417891at2759"/>
<dbReference type="CDD" id="cd05233">
    <property type="entry name" value="SDR_c"/>
    <property type="match status" value="1"/>
</dbReference>
<accession>A0A9P7MBS9</accession>
<protein>
    <submittedName>
        <fullName evidence="5">Uncharacterized protein</fullName>
    </submittedName>
</protein>
<dbReference type="Gene3D" id="3.40.50.720">
    <property type="entry name" value="NAD(P)-binding Rossmann-like Domain"/>
    <property type="match status" value="1"/>
</dbReference>
<sequence>MSTDTVQTYHLQPVKNDSANRLALVTGASGGIGAACVKELAREGCDVALHYSTNKQKAASLAAYLRGIYPTQLFVIVQADLGDRESTRCLVPSILAMPEVAAKHEAVSVLVANAGMGRRIRDPHDIGEDSWDEMMEVNIRSQFVVTKACLEGMRKQRWGRVILVGSIAARGGGINGCHYAASKGALSSMGLNLASVVAEDGVTVNIVSPAMIGETGMIPEPLEQTWDSNTDLEALSRTDPGLSIAANIPVRRLGTPCEVANVVLMFAKTGYITGQELLISGGLR</sequence>
<dbReference type="PANTHER" id="PTHR42760:SF127">
    <property type="entry name" value="3-KETOACYL-ACYL CARRIER PROTEIN REDUCTASE-RELATED"/>
    <property type="match status" value="1"/>
</dbReference>
<keyword evidence="6" id="KW-1185">Reference proteome</keyword>
<evidence type="ECO:0000256" key="2">
    <source>
        <dbReference type="ARBA" id="ARBA00022857"/>
    </source>
</evidence>
<dbReference type="SUPFAM" id="SSF51735">
    <property type="entry name" value="NAD(P)-binding Rossmann-fold domains"/>
    <property type="match status" value="1"/>
</dbReference>
<dbReference type="GO" id="GO:0016616">
    <property type="term" value="F:oxidoreductase activity, acting on the CH-OH group of donors, NAD or NADP as acceptor"/>
    <property type="evidence" value="ECO:0007669"/>
    <property type="project" value="TreeGrafter"/>
</dbReference>
<dbReference type="InterPro" id="IPR020904">
    <property type="entry name" value="Sc_DH/Rdtase_CS"/>
</dbReference>
<keyword evidence="2" id="KW-0521">NADP</keyword>
<organism evidence="5 6">
    <name type="scientific">Claviceps pazoutovae</name>
    <dbReference type="NCBI Taxonomy" id="1649127"/>
    <lineage>
        <taxon>Eukaryota</taxon>
        <taxon>Fungi</taxon>
        <taxon>Dikarya</taxon>
        <taxon>Ascomycota</taxon>
        <taxon>Pezizomycotina</taxon>
        <taxon>Sordariomycetes</taxon>
        <taxon>Hypocreomycetidae</taxon>
        <taxon>Hypocreales</taxon>
        <taxon>Clavicipitaceae</taxon>
        <taxon>Claviceps</taxon>
    </lineage>
</organism>
<reference evidence="5 6" key="1">
    <citation type="journal article" date="2020" name="bioRxiv">
        <title>Whole genome comparisons of ergot fungi reveals the divergence and evolution of species within the genus Claviceps are the result of varying mechanisms driving genome evolution and host range expansion.</title>
        <authorList>
            <person name="Wyka S.A."/>
            <person name="Mondo S.J."/>
            <person name="Liu M."/>
            <person name="Dettman J."/>
            <person name="Nalam V."/>
            <person name="Broders K.D."/>
        </authorList>
    </citation>
    <scope>NUCLEOTIDE SEQUENCE [LARGE SCALE GENOMIC DNA]</scope>
    <source>
        <strain evidence="5 6">CCC 1485</strain>
    </source>
</reference>
<evidence type="ECO:0000313" key="5">
    <source>
        <dbReference type="EMBL" id="KAG5937183.1"/>
    </source>
</evidence>
<keyword evidence="3" id="KW-0560">Oxidoreductase</keyword>
<evidence type="ECO:0000256" key="4">
    <source>
        <dbReference type="RuleBase" id="RU000363"/>
    </source>
</evidence>
<dbReference type="InterPro" id="IPR036291">
    <property type="entry name" value="NAD(P)-bd_dom_sf"/>
</dbReference>
<evidence type="ECO:0000313" key="6">
    <source>
        <dbReference type="Proteomes" id="UP000706124"/>
    </source>
</evidence>
<comment type="caution">
    <text evidence="5">The sequence shown here is derived from an EMBL/GenBank/DDBJ whole genome shotgun (WGS) entry which is preliminary data.</text>
</comment>
<dbReference type="Proteomes" id="UP000706124">
    <property type="component" value="Unassembled WGS sequence"/>
</dbReference>
<dbReference type="EMBL" id="SRPO01000191">
    <property type="protein sequence ID" value="KAG5937183.1"/>
    <property type="molecule type" value="Genomic_DNA"/>
</dbReference>
<dbReference type="Pfam" id="PF00106">
    <property type="entry name" value="adh_short"/>
    <property type="match status" value="1"/>
</dbReference>
<dbReference type="PRINTS" id="PR00080">
    <property type="entry name" value="SDRFAMILY"/>
</dbReference>
<dbReference type="PANTHER" id="PTHR42760">
    <property type="entry name" value="SHORT-CHAIN DEHYDROGENASES/REDUCTASES FAMILY MEMBER"/>
    <property type="match status" value="1"/>
</dbReference>
<dbReference type="InterPro" id="IPR002347">
    <property type="entry name" value="SDR_fam"/>
</dbReference>
<gene>
    <name evidence="5" type="ORF">E4U60_002083</name>
</gene>
<proteinExistence type="inferred from homology"/>
<dbReference type="GO" id="GO:0006633">
    <property type="term" value="P:fatty acid biosynthetic process"/>
    <property type="evidence" value="ECO:0007669"/>
    <property type="project" value="TreeGrafter"/>
</dbReference>